<feature type="chain" id="PRO_5004591632" evidence="1">
    <location>
        <begin position="22"/>
        <end position="89"/>
    </location>
</feature>
<evidence type="ECO:0000313" key="2">
    <source>
        <dbReference type="EnsemblMetazoa" id="tetur146g00030.1"/>
    </source>
</evidence>
<name>T1KKT2_TETUR</name>
<evidence type="ECO:0000313" key="3">
    <source>
        <dbReference type="Proteomes" id="UP000015104"/>
    </source>
</evidence>
<keyword evidence="3" id="KW-1185">Reference proteome</keyword>
<reference evidence="3" key="1">
    <citation type="submission" date="2011-08" db="EMBL/GenBank/DDBJ databases">
        <authorList>
            <person name="Rombauts S."/>
        </authorList>
    </citation>
    <scope>NUCLEOTIDE SEQUENCE</scope>
    <source>
        <strain evidence="3">London</strain>
    </source>
</reference>
<sequence>MGYFELRILIFVVAAWKYSQVYNIVTCFSSKDFPGFIQTFAIERSDFIAAVVEQDSKRLVIINCHQICSGLSGVQQYMVNLFAVVLGSS</sequence>
<dbReference type="EMBL" id="CAEY01000191">
    <property type="status" value="NOT_ANNOTATED_CDS"/>
    <property type="molecule type" value="Genomic_DNA"/>
</dbReference>
<dbReference type="Proteomes" id="UP000015104">
    <property type="component" value="Unassembled WGS sequence"/>
</dbReference>
<feature type="signal peptide" evidence="1">
    <location>
        <begin position="1"/>
        <end position="21"/>
    </location>
</feature>
<evidence type="ECO:0000256" key="1">
    <source>
        <dbReference type="SAM" id="SignalP"/>
    </source>
</evidence>
<keyword evidence="1" id="KW-0732">Signal</keyword>
<dbReference type="AlphaFoldDB" id="T1KKT2"/>
<accession>T1KKT2</accession>
<proteinExistence type="predicted"/>
<reference evidence="2" key="2">
    <citation type="submission" date="2015-06" db="UniProtKB">
        <authorList>
            <consortium name="EnsemblMetazoa"/>
        </authorList>
    </citation>
    <scope>IDENTIFICATION</scope>
</reference>
<dbReference type="EnsemblMetazoa" id="tetur146g00030.1">
    <property type="protein sequence ID" value="tetur146g00030.1"/>
    <property type="gene ID" value="tetur146g00030"/>
</dbReference>
<dbReference type="HOGENOM" id="CLU_2457704_0_0_1"/>
<protein>
    <submittedName>
        <fullName evidence="2">Uncharacterized protein</fullName>
    </submittedName>
</protein>
<organism evidence="2 3">
    <name type="scientific">Tetranychus urticae</name>
    <name type="common">Two-spotted spider mite</name>
    <dbReference type="NCBI Taxonomy" id="32264"/>
    <lineage>
        <taxon>Eukaryota</taxon>
        <taxon>Metazoa</taxon>
        <taxon>Ecdysozoa</taxon>
        <taxon>Arthropoda</taxon>
        <taxon>Chelicerata</taxon>
        <taxon>Arachnida</taxon>
        <taxon>Acari</taxon>
        <taxon>Acariformes</taxon>
        <taxon>Trombidiformes</taxon>
        <taxon>Prostigmata</taxon>
        <taxon>Eleutherengona</taxon>
        <taxon>Raphignathae</taxon>
        <taxon>Tetranychoidea</taxon>
        <taxon>Tetranychidae</taxon>
        <taxon>Tetranychus</taxon>
    </lineage>
</organism>